<proteinExistence type="predicted"/>
<protein>
    <submittedName>
        <fullName evidence="2">Uncharacterized protein</fullName>
    </submittedName>
</protein>
<feature type="compositionally biased region" description="Low complexity" evidence="1">
    <location>
        <begin position="163"/>
        <end position="180"/>
    </location>
</feature>
<evidence type="ECO:0000256" key="1">
    <source>
        <dbReference type="SAM" id="MobiDB-lite"/>
    </source>
</evidence>
<evidence type="ECO:0000313" key="3">
    <source>
        <dbReference type="Proteomes" id="UP001362999"/>
    </source>
</evidence>
<dbReference type="AlphaFoldDB" id="A0AAV9ZRJ4"/>
<feature type="region of interest" description="Disordered" evidence="1">
    <location>
        <begin position="156"/>
        <end position="180"/>
    </location>
</feature>
<reference evidence="2 3" key="1">
    <citation type="journal article" date="2024" name="J Genomics">
        <title>Draft genome sequencing and assembly of Favolaschia claudopus CIRM-BRFM 2984 isolated from oak limbs.</title>
        <authorList>
            <person name="Navarro D."/>
            <person name="Drula E."/>
            <person name="Chaduli D."/>
            <person name="Cazenave R."/>
            <person name="Ahrendt S."/>
            <person name="Wang J."/>
            <person name="Lipzen A."/>
            <person name="Daum C."/>
            <person name="Barry K."/>
            <person name="Grigoriev I.V."/>
            <person name="Favel A."/>
            <person name="Rosso M.N."/>
            <person name="Martin F."/>
        </authorList>
    </citation>
    <scope>NUCLEOTIDE SEQUENCE [LARGE SCALE GENOMIC DNA]</scope>
    <source>
        <strain evidence="2 3">CIRM-BRFM 2984</strain>
    </source>
</reference>
<name>A0AAV9ZRJ4_9AGAR</name>
<sequence length="426" mass="47127">MPRSEASTPNMAPISQPEFAQVHEQLNFIEEHDEFADIARMSTKNIDWENKLTPWWNAEVNFQPHTVTDSNMRLYYKIPQELEALHKKLILWSSEKSTLAAGANFTARQAFADILNAEDNLTDALPAIQFEPQPDGELDLSVTQLHIRSTYTVDDLARPLPPTTTTTSPGSTSTPSPSLSSRTTTLAVVVAVAFLHSFNVTVNDSRTLAAPLPSTRLRHPTGHIHLFPARRRGFFSRKCPATRAEIYWSKTEVGEKIKTATPLPFASPSLSKLYEQVSERRSKGSPPVNWRSCSRTGVPSRATFRGQWQAITFTSPSHYLKIRVRSIPGLVKLRRIRLKIQPYTGEFACGAPPTSKPSPLVCRLDDVLPLSLSFTADLEPNVIGAGADFGFESHQPQPSLALRTSTSTSTSHTDHASGQYTQGIIG</sequence>
<evidence type="ECO:0000313" key="2">
    <source>
        <dbReference type="EMBL" id="KAK6991548.1"/>
    </source>
</evidence>
<gene>
    <name evidence="2" type="ORF">R3P38DRAFT_3438836</name>
</gene>
<keyword evidence="3" id="KW-1185">Reference proteome</keyword>
<dbReference type="EMBL" id="JAWWNJ010000117">
    <property type="protein sequence ID" value="KAK6991548.1"/>
    <property type="molecule type" value="Genomic_DNA"/>
</dbReference>
<dbReference type="Proteomes" id="UP001362999">
    <property type="component" value="Unassembled WGS sequence"/>
</dbReference>
<accession>A0AAV9ZRJ4</accession>
<feature type="region of interest" description="Disordered" evidence="1">
    <location>
        <begin position="395"/>
        <end position="426"/>
    </location>
</feature>
<organism evidence="2 3">
    <name type="scientific">Favolaschia claudopus</name>
    <dbReference type="NCBI Taxonomy" id="2862362"/>
    <lineage>
        <taxon>Eukaryota</taxon>
        <taxon>Fungi</taxon>
        <taxon>Dikarya</taxon>
        <taxon>Basidiomycota</taxon>
        <taxon>Agaricomycotina</taxon>
        <taxon>Agaricomycetes</taxon>
        <taxon>Agaricomycetidae</taxon>
        <taxon>Agaricales</taxon>
        <taxon>Marasmiineae</taxon>
        <taxon>Mycenaceae</taxon>
        <taxon>Favolaschia</taxon>
    </lineage>
</organism>
<feature type="compositionally biased region" description="Polar residues" evidence="1">
    <location>
        <begin position="416"/>
        <end position="426"/>
    </location>
</feature>
<comment type="caution">
    <text evidence="2">The sequence shown here is derived from an EMBL/GenBank/DDBJ whole genome shotgun (WGS) entry which is preliminary data.</text>
</comment>